<name>A0ACB9VSE9_CHAAC</name>
<evidence type="ECO:0000313" key="2">
    <source>
        <dbReference type="Proteomes" id="UP001057452"/>
    </source>
</evidence>
<keyword evidence="2" id="KW-1185">Reference proteome</keyword>
<protein>
    <submittedName>
        <fullName evidence="1">Uncharacterized protein</fullName>
    </submittedName>
</protein>
<comment type="caution">
    <text evidence="1">The sequence shown here is derived from an EMBL/GenBank/DDBJ whole genome shotgun (WGS) entry which is preliminary data.</text>
</comment>
<dbReference type="Proteomes" id="UP001057452">
    <property type="component" value="Chromosome 23"/>
</dbReference>
<sequence length="88" mass="9430">MLTGRQQQGGGRQPDVAKGRGVPLLPSRPPQPHPSLAPLPDSSPNPQHASRVLGISISPRYDAINDAVDRTKESSLIVAIVKAILLHW</sequence>
<accession>A0ACB9VSE9</accession>
<evidence type="ECO:0000313" key="1">
    <source>
        <dbReference type="EMBL" id="KAI4802749.1"/>
    </source>
</evidence>
<gene>
    <name evidence="1" type="ORF">KUCAC02_006325</name>
</gene>
<reference evidence="1" key="1">
    <citation type="submission" date="2022-05" db="EMBL/GenBank/DDBJ databases">
        <title>Chromosome-level genome of Chaenocephalus aceratus.</title>
        <authorList>
            <person name="Park H."/>
        </authorList>
    </citation>
    <scope>NUCLEOTIDE SEQUENCE</scope>
    <source>
        <strain evidence="1">KU_202001</strain>
    </source>
</reference>
<organism evidence="1 2">
    <name type="scientific">Chaenocephalus aceratus</name>
    <name type="common">Blackfin icefish</name>
    <name type="synonym">Chaenichthys aceratus</name>
    <dbReference type="NCBI Taxonomy" id="36190"/>
    <lineage>
        <taxon>Eukaryota</taxon>
        <taxon>Metazoa</taxon>
        <taxon>Chordata</taxon>
        <taxon>Craniata</taxon>
        <taxon>Vertebrata</taxon>
        <taxon>Euteleostomi</taxon>
        <taxon>Actinopterygii</taxon>
        <taxon>Neopterygii</taxon>
        <taxon>Teleostei</taxon>
        <taxon>Neoteleostei</taxon>
        <taxon>Acanthomorphata</taxon>
        <taxon>Eupercaria</taxon>
        <taxon>Perciformes</taxon>
        <taxon>Notothenioidei</taxon>
        <taxon>Channichthyidae</taxon>
        <taxon>Chaenocephalus</taxon>
    </lineage>
</organism>
<dbReference type="EMBL" id="CM043807">
    <property type="protein sequence ID" value="KAI4802749.1"/>
    <property type="molecule type" value="Genomic_DNA"/>
</dbReference>
<proteinExistence type="predicted"/>